<name>A0A645AJU9_9ZZZZ</name>
<feature type="region of interest" description="Disordered" evidence="1">
    <location>
        <begin position="197"/>
        <end position="249"/>
    </location>
</feature>
<dbReference type="EMBL" id="VSSQ01014225">
    <property type="protein sequence ID" value="MPM53206.1"/>
    <property type="molecule type" value="Genomic_DNA"/>
</dbReference>
<sequence length="249" mass="27471">MAACRTADRRNGGSYTVFNVTRSTLVSPMDLRASVPRRGGPPLWRRRQRVLGPRVLGVAAAVLGPHLWVGVHPERREVVGDRQRSPGRGEQVQQHRHPARTDPWRTGQAEALLQLHRQHRTAARIVDLGVVDAEAGAGRHLEPFGGQLVESTGQRPRQQPAQGAGQVEPIGRGAGDQRVDLRHQPVLPAVEQRRLVHRRPRFPVHPVQQRQPPSQRAPVLGPAEHPLAAGQAQSAVRQRDPHRLPGRVG</sequence>
<comment type="caution">
    <text evidence="2">The sequence shown here is derived from an EMBL/GenBank/DDBJ whole genome shotgun (WGS) entry which is preliminary data.</text>
</comment>
<gene>
    <name evidence="2" type="ORF">SDC9_99971</name>
</gene>
<organism evidence="2">
    <name type="scientific">bioreactor metagenome</name>
    <dbReference type="NCBI Taxonomy" id="1076179"/>
    <lineage>
        <taxon>unclassified sequences</taxon>
        <taxon>metagenomes</taxon>
        <taxon>ecological metagenomes</taxon>
    </lineage>
</organism>
<feature type="region of interest" description="Disordered" evidence="1">
    <location>
        <begin position="78"/>
        <end position="102"/>
    </location>
</feature>
<reference evidence="2" key="1">
    <citation type="submission" date="2019-08" db="EMBL/GenBank/DDBJ databases">
        <authorList>
            <person name="Kucharzyk K."/>
            <person name="Murdoch R.W."/>
            <person name="Higgins S."/>
            <person name="Loffler F."/>
        </authorList>
    </citation>
    <scope>NUCLEOTIDE SEQUENCE</scope>
</reference>
<proteinExistence type="predicted"/>
<accession>A0A645AJU9</accession>
<evidence type="ECO:0000256" key="1">
    <source>
        <dbReference type="SAM" id="MobiDB-lite"/>
    </source>
</evidence>
<feature type="region of interest" description="Disordered" evidence="1">
    <location>
        <begin position="143"/>
        <end position="179"/>
    </location>
</feature>
<feature type="compositionally biased region" description="Polar residues" evidence="1">
    <location>
        <begin position="149"/>
        <end position="161"/>
    </location>
</feature>
<protein>
    <submittedName>
        <fullName evidence="2">Uncharacterized protein</fullName>
    </submittedName>
</protein>
<evidence type="ECO:0000313" key="2">
    <source>
        <dbReference type="EMBL" id="MPM53206.1"/>
    </source>
</evidence>
<dbReference type="AlphaFoldDB" id="A0A645AJU9"/>